<feature type="transmembrane region" description="Helical" evidence="8">
    <location>
        <begin position="7"/>
        <end position="29"/>
    </location>
</feature>
<evidence type="ECO:0000256" key="6">
    <source>
        <dbReference type="PROSITE-ProRule" id="PRU00284"/>
    </source>
</evidence>
<evidence type="ECO:0000259" key="9">
    <source>
        <dbReference type="PROSITE" id="PS50111"/>
    </source>
</evidence>
<evidence type="ECO:0000313" key="11">
    <source>
        <dbReference type="EMBL" id="SFQ52858.1"/>
    </source>
</evidence>
<dbReference type="Proteomes" id="UP000198734">
    <property type="component" value="Unassembled WGS sequence"/>
</dbReference>
<dbReference type="SMART" id="SM00304">
    <property type="entry name" value="HAMP"/>
    <property type="match status" value="1"/>
</dbReference>
<dbReference type="SUPFAM" id="SSF58104">
    <property type="entry name" value="Methyl-accepting chemotaxis protein (MCP) signaling domain"/>
    <property type="match status" value="1"/>
</dbReference>
<comment type="subcellular location">
    <subcellularLocation>
        <location evidence="1">Cell membrane</location>
    </subcellularLocation>
</comment>
<keyword evidence="2" id="KW-1003">Cell membrane</keyword>
<dbReference type="PANTHER" id="PTHR32089">
    <property type="entry name" value="METHYL-ACCEPTING CHEMOTAXIS PROTEIN MCPB"/>
    <property type="match status" value="1"/>
</dbReference>
<dbReference type="Pfam" id="PF00015">
    <property type="entry name" value="MCPsignal"/>
    <property type="match status" value="1"/>
</dbReference>
<feature type="domain" description="HAMP" evidence="10">
    <location>
        <begin position="208"/>
        <end position="261"/>
    </location>
</feature>
<name>A0A1I5Z8Y3_9BACI</name>
<organism evidence="11 12">
    <name type="scientific">Psychrobacillus psychrotolerans</name>
    <dbReference type="NCBI Taxonomy" id="126156"/>
    <lineage>
        <taxon>Bacteria</taxon>
        <taxon>Bacillati</taxon>
        <taxon>Bacillota</taxon>
        <taxon>Bacilli</taxon>
        <taxon>Bacillales</taxon>
        <taxon>Bacillaceae</taxon>
        <taxon>Psychrobacillus</taxon>
    </lineage>
</organism>
<dbReference type="Gene3D" id="6.10.340.10">
    <property type="match status" value="1"/>
</dbReference>
<comment type="similarity">
    <text evidence="5">Belongs to the methyl-accepting chemotaxis (MCP) protein family.</text>
</comment>
<feature type="coiled-coil region" evidence="7">
    <location>
        <begin position="421"/>
        <end position="448"/>
    </location>
</feature>
<evidence type="ECO:0000256" key="8">
    <source>
        <dbReference type="SAM" id="Phobius"/>
    </source>
</evidence>
<dbReference type="AlphaFoldDB" id="A0A1I5Z8Y3"/>
<dbReference type="GO" id="GO:0007165">
    <property type="term" value="P:signal transduction"/>
    <property type="evidence" value="ECO:0007669"/>
    <property type="project" value="UniProtKB-KW"/>
</dbReference>
<dbReference type="STRING" id="126156.SAMN05421670_2509"/>
<evidence type="ECO:0000313" key="12">
    <source>
        <dbReference type="Proteomes" id="UP000198734"/>
    </source>
</evidence>
<dbReference type="Gene3D" id="1.10.287.950">
    <property type="entry name" value="Methyl-accepting chemotaxis protein"/>
    <property type="match status" value="1"/>
</dbReference>
<feature type="domain" description="Methyl-accepting transducer" evidence="9">
    <location>
        <begin position="280"/>
        <end position="544"/>
    </location>
</feature>
<evidence type="ECO:0000259" key="10">
    <source>
        <dbReference type="PROSITE" id="PS50885"/>
    </source>
</evidence>
<keyword evidence="8" id="KW-0812">Transmembrane</keyword>
<keyword evidence="4 6" id="KW-0807">Transducer</keyword>
<dbReference type="PROSITE" id="PS50885">
    <property type="entry name" value="HAMP"/>
    <property type="match status" value="1"/>
</dbReference>
<dbReference type="Pfam" id="PF00672">
    <property type="entry name" value="HAMP"/>
    <property type="match status" value="1"/>
</dbReference>
<evidence type="ECO:0000256" key="3">
    <source>
        <dbReference type="ARBA" id="ARBA00023136"/>
    </source>
</evidence>
<keyword evidence="7" id="KW-0175">Coiled coil</keyword>
<accession>A0A1I5Z8Y3</accession>
<evidence type="ECO:0000256" key="2">
    <source>
        <dbReference type="ARBA" id="ARBA00022475"/>
    </source>
</evidence>
<dbReference type="EMBL" id="FOXU01000004">
    <property type="protein sequence ID" value="SFQ52858.1"/>
    <property type="molecule type" value="Genomic_DNA"/>
</dbReference>
<dbReference type="OrthoDB" id="2513043at2"/>
<keyword evidence="8" id="KW-1133">Transmembrane helix</keyword>
<dbReference type="InterPro" id="IPR004089">
    <property type="entry name" value="MCPsignal_dom"/>
</dbReference>
<protein>
    <submittedName>
        <fullName evidence="11">Methyl-accepting chemotaxis protein</fullName>
    </submittedName>
</protein>
<dbReference type="RefSeq" id="WP_093537230.1">
    <property type="nucleotide sequence ID" value="NZ_FOXU01000004.1"/>
</dbReference>
<keyword evidence="3 8" id="KW-0472">Membrane</keyword>
<dbReference type="InterPro" id="IPR003660">
    <property type="entry name" value="HAMP_dom"/>
</dbReference>
<dbReference type="GO" id="GO:0005886">
    <property type="term" value="C:plasma membrane"/>
    <property type="evidence" value="ECO:0007669"/>
    <property type="project" value="UniProtKB-SubCell"/>
</dbReference>
<evidence type="ECO:0000256" key="5">
    <source>
        <dbReference type="ARBA" id="ARBA00029447"/>
    </source>
</evidence>
<dbReference type="PROSITE" id="PS50111">
    <property type="entry name" value="CHEMOTAXIS_TRANSDUC_2"/>
    <property type="match status" value="1"/>
</dbReference>
<evidence type="ECO:0000256" key="1">
    <source>
        <dbReference type="ARBA" id="ARBA00004236"/>
    </source>
</evidence>
<proteinExistence type="inferred from homology"/>
<evidence type="ECO:0000256" key="4">
    <source>
        <dbReference type="ARBA" id="ARBA00023224"/>
    </source>
</evidence>
<sequence length="566" mass="61440">MKNNLTVHLGMIIVGIIASMLLITSVATYNTAYNELYKAAGIEAYGCANITTGLIQPDDVKKILAGDTSAIESVGEQLNWTTAHKEIFETQYIIDLDGKLLSMDDNLREDGFKAGDQFYIDKEAVAMLVEMQHATYSEPYEFADLERLSGYAPIFEDHDPSKDIIAISVIDFDASIVSDRTWDVVSKGILISLIPLILASLITLYLIRRKTKPLSALIAHAGEIAKGNLTVEDTNFTSKDEVGDLSKILNTLASNLREIIGTIQTTSVKLTNNVENNSISLNEMKDAVHQVSTNMSETAASVSDGTITAERSSEILQNLAQGLQISKDRADSTVINSKTTMDTAKEGLTRASEISHDMDKIKTASIETSETIGRLNEATKQIQQITGSISAIAAQTNLLALNASIEAARAGEHGKGFAVVAEEVRKLAEQSNNEVDQVETIIKDITESIKLVVESTEESTKLIETGSSTVLQTSQSLSDISTAVAITVEEISMISELTTIEADNSKQVVELITQLTESIREIEQVTTSISAATEETTASIDEIALRSNETNDIAHQLNQIVNKFKL</sequence>
<feature type="transmembrane region" description="Helical" evidence="8">
    <location>
        <begin position="188"/>
        <end position="207"/>
    </location>
</feature>
<gene>
    <name evidence="11" type="ORF">SAMN05421670_2509</name>
</gene>
<dbReference type="PANTHER" id="PTHR32089:SF112">
    <property type="entry name" value="LYSOZYME-LIKE PROTEIN-RELATED"/>
    <property type="match status" value="1"/>
</dbReference>
<evidence type="ECO:0000256" key="7">
    <source>
        <dbReference type="SAM" id="Coils"/>
    </source>
</evidence>
<reference evidence="12" key="1">
    <citation type="submission" date="2016-10" db="EMBL/GenBank/DDBJ databases">
        <authorList>
            <person name="Varghese N."/>
            <person name="Submissions S."/>
        </authorList>
    </citation>
    <scope>NUCLEOTIDE SEQUENCE [LARGE SCALE GENOMIC DNA]</scope>
    <source>
        <strain evidence="12">DSM 11706</strain>
    </source>
</reference>
<dbReference type="CDD" id="cd06225">
    <property type="entry name" value="HAMP"/>
    <property type="match status" value="1"/>
</dbReference>
<keyword evidence="12" id="KW-1185">Reference proteome</keyword>
<dbReference type="SMART" id="SM00283">
    <property type="entry name" value="MA"/>
    <property type="match status" value="1"/>
</dbReference>